<organism evidence="7 8">
    <name type="scientific">Candolleomyces aberdarensis</name>
    <dbReference type="NCBI Taxonomy" id="2316362"/>
    <lineage>
        <taxon>Eukaryota</taxon>
        <taxon>Fungi</taxon>
        <taxon>Dikarya</taxon>
        <taxon>Basidiomycota</taxon>
        <taxon>Agaricomycotina</taxon>
        <taxon>Agaricomycetes</taxon>
        <taxon>Agaricomycetidae</taxon>
        <taxon>Agaricales</taxon>
        <taxon>Agaricineae</taxon>
        <taxon>Psathyrellaceae</taxon>
        <taxon>Candolleomyces</taxon>
    </lineage>
</organism>
<feature type="region of interest" description="Disordered" evidence="5">
    <location>
        <begin position="14"/>
        <end position="41"/>
    </location>
</feature>
<feature type="region of interest" description="Disordered" evidence="5">
    <location>
        <begin position="749"/>
        <end position="839"/>
    </location>
</feature>
<dbReference type="PANTHER" id="PTHR15710">
    <property type="entry name" value="E3 UBIQUITIN-PROTEIN LIGASE PRAJA"/>
    <property type="match status" value="1"/>
</dbReference>
<keyword evidence="1" id="KW-0479">Metal-binding</keyword>
<keyword evidence="2 4" id="KW-0863">Zinc-finger</keyword>
<feature type="compositionally biased region" description="Basic and acidic residues" evidence="5">
    <location>
        <begin position="362"/>
        <end position="382"/>
    </location>
</feature>
<evidence type="ECO:0000256" key="3">
    <source>
        <dbReference type="ARBA" id="ARBA00022833"/>
    </source>
</evidence>
<keyword evidence="3" id="KW-0862">Zinc</keyword>
<dbReference type="STRING" id="2316362.A0A4Q2DTD2"/>
<feature type="compositionally biased region" description="Basic and acidic residues" evidence="5">
    <location>
        <begin position="880"/>
        <end position="893"/>
    </location>
</feature>
<dbReference type="AlphaFoldDB" id="A0A4Q2DTD2"/>
<feature type="region of interest" description="Disordered" evidence="5">
    <location>
        <begin position="354"/>
        <end position="385"/>
    </location>
</feature>
<feature type="compositionally biased region" description="Polar residues" evidence="5">
    <location>
        <begin position="14"/>
        <end position="23"/>
    </location>
</feature>
<dbReference type="PROSITE" id="PS50089">
    <property type="entry name" value="ZF_RING_2"/>
    <property type="match status" value="1"/>
</dbReference>
<feature type="compositionally biased region" description="Polar residues" evidence="5">
    <location>
        <begin position="684"/>
        <end position="696"/>
    </location>
</feature>
<feature type="compositionally biased region" description="Low complexity" evidence="5">
    <location>
        <begin position="135"/>
        <end position="154"/>
    </location>
</feature>
<dbReference type="Pfam" id="PF13639">
    <property type="entry name" value="zf-RING_2"/>
    <property type="match status" value="1"/>
</dbReference>
<evidence type="ECO:0000313" key="8">
    <source>
        <dbReference type="Proteomes" id="UP000290288"/>
    </source>
</evidence>
<feature type="compositionally biased region" description="Low complexity" evidence="5">
    <location>
        <begin position="164"/>
        <end position="196"/>
    </location>
</feature>
<feature type="domain" description="RING-type" evidence="6">
    <location>
        <begin position="343"/>
        <end position="417"/>
    </location>
</feature>
<evidence type="ECO:0000256" key="1">
    <source>
        <dbReference type="ARBA" id="ARBA00022723"/>
    </source>
</evidence>
<dbReference type="Proteomes" id="UP000290288">
    <property type="component" value="Unassembled WGS sequence"/>
</dbReference>
<feature type="region of interest" description="Disordered" evidence="5">
    <location>
        <begin position="876"/>
        <end position="904"/>
    </location>
</feature>
<keyword evidence="8" id="KW-1185">Reference proteome</keyword>
<dbReference type="SMART" id="SM00184">
    <property type="entry name" value="RING"/>
    <property type="match status" value="2"/>
</dbReference>
<evidence type="ECO:0000256" key="5">
    <source>
        <dbReference type="SAM" id="MobiDB-lite"/>
    </source>
</evidence>
<evidence type="ECO:0000313" key="7">
    <source>
        <dbReference type="EMBL" id="RXW22125.1"/>
    </source>
</evidence>
<feature type="region of interest" description="Disordered" evidence="5">
    <location>
        <begin position="81"/>
        <end position="212"/>
    </location>
</feature>
<feature type="region of interest" description="Disordered" evidence="5">
    <location>
        <begin position="434"/>
        <end position="527"/>
    </location>
</feature>
<feature type="region of interest" description="Disordered" evidence="5">
    <location>
        <begin position="571"/>
        <end position="644"/>
    </location>
</feature>
<feature type="compositionally biased region" description="Low complexity" evidence="5">
    <location>
        <begin position="603"/>
        <end position="623"/>
    </location>
</feature>
<dbReference type="OrthoDB" id="8062037at2759"/>
<evidence type="ECO:0000256" key="2">
    <source>
        <dbReference type="ARBA" id="ARBA00022771"/>
    </source>
</evidence>
<feature type="compositionally biased region" description="Low complexity" evidence="5">
    <location>
        <begin position="439"/>
        <end position="476"/>
    </location>
</feature>
<dbReference type="Gene3D" id="3.30.40.10">
    <property type="entry name" value="Zinc/RING finger domain, C3HC4 (zinc finger)"/>
    <property type="match status" value="1"/>
</dbReference>
<dbReference type="InterPro" id="IPR001841">
    <property type="entry name" value="Znf_RING"/>
</dbReference>
<proteinExistence type="predicted"/>
<dbReference type="SUPFAM" id="SSF57850">
    <property type="entry name" value="RING/U-box"/>
    <property type="match status" value="1"/>
</dbReference>
<comment type="caution">
    <text evidence="7">The sequence shown here is derived from an EMBL/GenBank/DDBJ whole genome shotgun (WGS) entry which is preliminary data.</text>
</comment>
<feature type="compositionally biased region" description="Low complexity" evidence="5">
    <location>
        <begin position="760"/>
        <end position="806"/>
    </location>
</feature>
<sequence length="1012" mass="106727">MDYNDFAEHLRELNNQPLNTPDSDQAAFDSDMPPLEAIPSREYTPLSPLTASVDVEMADYNMAVHSDSESDRDALEVEMQAVVAGDDIEDPPLPEIETAVPASRPNNRRARVEDDEDEERDRRHPSHRLTNPIASSSTRPSTSRLSSTFRSSFRSTRDPPAGVPSDSSAPSDTSSTSSSGRPQSMPSASSTTQRPRQPQPGPGGRLPPFMTGGIAISIDIGDFPFGPGPGFGAGVGAGAGAGARNPAGTDAPGNDQPFNPPEGGPPRMPEGMGLPPSFAELFSNPMFLSEMLGIEPDIEDPERANRLIEGLEEVPVGLVKRLERVGGMAGASGDELTGGDSGCAVCWEKLLEVDDENSTTESDSRSKQKEREKEEGEEEEKKPHPKIVSLPCAHVFHAECLRPWFSRPKQTTCPTCRFNIDPENLTYVPYRQRRRAQRNAASSSTSSNSTTSSTTEDNATATNEASTSTAPAQPSSNEPSATPAQPQEEAARGRTDSSSAPPPRRAGSEPPSNRTSRPSGFGHDMIQSFSIPGGHVVVVSQPIGILTDAQGRPIGEFIVRPTHRVLRPPVAERSAPNAAQQANPGDARSQAQTQPTAPPAGPAPADTSTTTTQTPASTSAPAPEQRPVFGPPPPPGTGIRGLPVPGLPEGVIAFDIHFGMAPPGFLFGEGSRRTPQQGQGQQQHPESQPDFQPQQTQAPEDPSQPQPQPQRAQAPPLRIPGMFGPGAFAGVNFGPRQGGGDLGFNVTDLLRGIFGPPPGNQQRAANAPQQPSQQPAQPPAAFQEPQPAVNPTPATVPTEPPAEATPGSDPTPPSADNDPSTPPPPGPGADGEGNERERESDAAFFRFLANSLANPSAFLRLLLAAGLMGAGGPGLGFRHGSPEPRSEAAKKDWAPPPAPGPTLRQRVERREQEAGLRCSDVSCGIGPSDDEPFVSAEQRATKQFAIHLVGDVRTPVCVHAFHSACLVSAERVASRGAEASIVGDDVEVSCPVCRGVGCVSKVDWDEGVQGLQ</sequence>
<protein>
    <recommendedName>
        <fullName evidence="6">RING-type domain-containing protein</fullName>
    </recommendedName>
</protein>
<feature type="region of interest" description="Disordered" evidence="5">
    <location>
        <begin position="663"/>
        <end position="734"/>
    </location>
</feature>
<dbReference type="GO" id="GO:0008270">
    <property type="term" value="F:zinc ion binding"/>
    <property type="evidence" value="ECO:0007669"/>
    <property type="project" value="UniProtKB-KW"/>
</dbReference>
<dbReference type="InterPro" id="IPR013083">
    <property type="entry name" value="Znf_RING/FYVE/PHD"/>
</dbReference>
<evidence type="ECO:0000259" key="6">
    <source>
        <dbReference type="PROSITE" id="PS50089"/>
    </source>
</evidence>
<dbReference type="EMBL" id="SDEE01000083">
    <property type="protein sequence ID" value="RXW22125.1"/>
    <property type="molecule type" value="Genomic_DNA"/>
</dbReference>
<reference evidence="7 8" key="1">
    <citation type="submission" date="2019-01" db="EMBL/GenBank/DDBJ databases">
        <title>Draft genome sequence of Psathyrella aberdarensis IHI B618.</title>
        <authorList>
            <person name="Buettner E."/>
            <person name="Kellner H."/>
        </authorList>
    </citation>
    <scope>NUCLEOTIDE SEQUENCE [LARGE SCALE GENOMIC DNA]</scope>
    <source>
        <strain evidence="7 8">IHI B618</strain>
    </source>
</reference>
<name>A0A4Q2DTD2_9AGAR</name>
<gene>
    <name evidence="7" type="ORF">EST38_g3749</name>
</gene>
<evidence type="ECO:0000256" key="4">
    <source>
        <dbReference type="PROSITE-ProRule" id="PRU00175"/>
    </source>
</evidence>
<accession>A0A4Q2DTD2</accession>
<feature type="region of interest" description="Disordered" evidence="5">
    <location>
        <begin position="241"/>
        <end position="265"/>
    </location>
</feature>